<dbReference type="PANTHER" id="PTHR48098:SF6">
    <property type="entry name" value="FERRI-BACILLIBACTIN ESTERASE BESA"/>
    <property type="match status" value="1"/>
</dbReference>
<sequence>MPRWESFNFFLQEAMQTPDPVARQQLVNELLNERHTWPWIEGNKVTFVYSGENVNSVALNLDIIERDPPFDSLQRLEDTSLWYVQRTFRRDDLLDYLFAVNDPMTPLREETDFIKRTSYWHPDERNPLRMITAEITVSVLRMPGARPFPDWRNMADVPRGQVYEHTFDSARMGFTGRQIWVYTPPGYDPDEDRDYPLLILLDGQSMVAPLQVPYIADALIKYGRMEPVVIAMEQSGNQSTRISDYVSNDNHYLSIYEELVPLLNDAYNINAQDLGIGGMGVGAIAAAHCALSNPEVFRHLIMLSPPLGRGRAQEKLLQYADRFKNAAVLPRYIFQSVGRYEQFQRAYAPGVALARALQEREHNEGDIDVDHKFVELGSGQSFVAFKSILPEALAHVFPGRIAASV</sequence>
<proteinExistence type="predicted"/>
<keyword evidence="2" id="KW-1185">Reference proteome</keyword>
<dbReference type="SUPFAM" id="SSF81296">
    <property type="entry name" value="E set domains"/>
    <property type="match status" value="1"/>
</dbReference>
<dbReference type="InterPro" id="IPR014756">
    <property type="entry name" value="Ig_E-set"/>
</dbReference>
<reference evidence="1 2" key="1">
    <citation type="submission" date="2020-02" db="EMBL/GenBank/DDBJ databases">
        <authorList>
            <person name="Zheng R.K."/>
            <person name="Sun C.M."/>
        </authorList>
    </citation>
    <scope>NUCLEOTIDE SEQUENCE [LARGE SCALE GENOMIC DNA]</scope>
    <source>
        <strain evidence="2">rifampicinis</strain>
    </source>
</reference>
<dbReference type="InterPro" id="IPR029058">
    <property type="entry name" value="AB_hydrolase_fold"/>
</dbReference>
<evidence type="ECO:0000313" key="1">
    <source>
        <dbReference type="EMBL" id="QPC82832.1"/>
    </source>
</evidence>
<dbReference type="Gene3D" id="3.40.50.1820">
    <property type="entry name" value="alpha/beta hydrolase"/>
    <property type="match status" value="1"/>
</dbReference>
<organism evidence="1 2">
    <name type="scientific">Phototrophicus methaneseepsis</name>
    <dbReference type="NCBI Taxonomy" id="2710758"/>
    <lineage>
        <taxon>Bacteria</taxon>
        <taxon>Bacillati</taxon>
        <taxon>Chloroflexota</taxon>
        <taxon>Candidatus Thermofontia</taxon>
        <taxon>Phototrophicales</taxon>
        <taxon>Phototrophicaceae</taxon>
        <taxon>Phototrophicus</taxon>
    </lineage>
</organism>
<dbReference type="Proteomes" id="UP000594468">
    <property type="component" value="Chromosome"/>
</dbReference>
<name>A0A7S8E9I9_9CHLR</name>
<accession>A0A7S8E9I9</accession>
<dbReference type="Pfam" id="PF00756">
    <property type="entry name" value="Esterase"/>
    <property type="match status" value="1"/>
</dbReference>
<dbReference type="RefSeq" id="WP_195170901.1">
    <property type="nucleotide sequence ID" value="NZ_CP062983.1"/>
</dbReference>
<gene>
    <name evidence="1" type="ORF">G4Y79_00200</name>
</gene>
<dbReference type="InterPro" id="IPR000801">
    <property type="entry name" value="Esterase-like"/>
</dbReference>
<evidence type="ECO:0008006" key="3">
    <source>
        <dbReference type="Google" id="ProtNLM"/>
    </source>
</evidence>
<dbReference type="InterPro" id="IPR050583">
    <property type="entry name" value="Mycobacterial_A85_antigen"/>
</dbReference>
<evidence type="ECO:0000313" key="2">
    <source>
        <dbReference type="Proteomes" id="UP000594468"/>
    </source>
</evidence>
<dbReference type="SUPFAM" id="SSF53474">
    <property type="entry name" value="alpha/beta-Hydrolases"/>
    <property type="match status" value="1"/>
</dbReference>
<dbReference type="PANTHER" id="PTHR48098">
    <property type="entry name" value="ENTEROCHELIN ESTERASE-RELATED"/>
    <property type="match status" value="1"/>
</dbReference>
<protein>
    <recommendedName>
        <fullName evidence="3">Esterase</fullName>
    </recommendedName>
</protein>
<dbReference type="KEGG" id="pmet:G4Y79_00200"/>
<dbReference type="AlphaFoldDB" id="A0A7S8E9I9"/>
<dbReference type="EMBL" id="CP062983">
    <property type="protein sequence ID" value="QPC82832.1"/>
    <property type="molecule type" value="Genomic_DNA"/>
</dbReference>